<name>A0A512DAY1_9CELL</name>
<accession>A0A512DAY1</accession>
<keyword evidence="3" id="KW-1185">Reference proteome</keyword>
<dbReference type="InterPro" id="IPR036689">
    <property type="entry name" value="ESAT-6-like_sf"/>
</dbReference>
<reference evidence="2 3" key="1">
    <citation type="submission" date="2019-07" db="EMBL/GenBank/DDBJ databases">
        <title>Whole genome shotgun sequence of Cellulomonas aerilata NBRC 106308.</title>
        <authorList>
            <person name="Hosoyama A."/>
            <person name="Uohara A."/>
            <person name="Ohji S."/>
            <person name="Ichikawa N."/>
        </authorList>
    </citation>
    <scope>NUCLEOTIDE SEQUENCE [LARGE SCALE GENOMIC DNA]</scope>
    <source>
        <strain evidence="2 3">NBRC 106308</strain>
    </source>
</reference>
<dbReference type="RefSeq" id="WP_146901654.1">
    <property type="nucleotide sequence ID" value="NZ_BJYY01000010.1"/>
</dbReference>
<organism evidence="2 3">
    <name type="scientific">Cellulomonas aerilata</name>
    <dbReference type="NCBI Taxonomy" id="515326"/>
    <lineage>
        <taxon>Bacteria</taxon>
        <taxon>Bacillati</taxon>
        <taxon>Actinomycetota</taxon>
        <taxon>Actinomycetes</taxon>
        <taxon>Micrococcales</taxon>
        <taxon>Cellulomonadaceae</taxon>
        <taxon>Cellulomonas</taxon>
    </lineage>
</organism>
<evidence type="ECO:0000256" key="1">
    <source>
        <dbReference type="SAM" id="MobiDB-lite"/>
    </source>
</evidence>
<sequence>MVTGYEVDIGALRDAATRAQQSAVQAEGADPAGRLGAVGTAMPGSAAAQRAQSLAAAWRGEQGAWVQAAQGHASGLRSSADGYAGHEAGAARRFGDGR</sequence>
<evidence type="ECO:0000313" key="3">
    <source>
        <dbReference type="Proteomes" id="UP000321181"/>
    </source>
</evidence>
<dbReference type="SUPFAM" id="SSF140453">
    <property type="entry name" value="EsxAB dimer-like"/>
    <property type="match status" value="1"/>
</dbReference>
<gene>
    <name evidence="2" type="ORF">CAE01nite_12720</name>
</gene>
<proteinExistence type="predicted"/>
<evidence type="ECO:0000313" key="2">
    <source>
        <dbReference type="EMBL" id="GEO33547.1"/>
    </source>
</evidence>
<protein>
    <submittedName>
        <fullName evidence="2">Uncharacterized protein</fullName>
    </submittedName>
</protein>
<dbReference type="EMBL" id="BJYY01000010">
    <property type="protein sequence ID" value="GEO33547.1"/>
    <property type="molecule type" value="Genomic_DNA"/>
</dbReference>
<feature type="region of interest" description="Disordered" evidence="1">
    <location>
        <begin position="76"/>
        <end position="98"/>
    </location>
</feature>
<dbReference type="AlphaFoldDB" id="A0A512DAY1"/>
<dbReference type="Proteomes" id="UP000321181">
    <property type="component" value="Unassembled WGS sequence"/>
</dbReference>
<comment type="caution">
    <text evidence="2">The sequence shown here is derived from an EMBL/GenBank/DDBJ whole genome shotgun (WGS) entry which is preliminary data.</text>
</comment>
<feature type="compositionally biased region" description="Basic and acidic residues" evidence="1">
    <location>
        <begin position="89"/>
        <end position="98"/>
    </location>
</feature>